<comment type="catalytic activity">
    <reaction evidence="6">
        <text>Hydrolysis of proteins in presence of ATP.</text>
        <dbReference type="EC" id="3.4.21.53"/>
    </reaction>
</comment>
<evidence type="ECO:0000313" key="9">
    <source>
        <dbReference type="Proteomes" id="UP000189670"/>
    </source>
</evidence>
<comment type="caution">
    <text evidence="8">The sequence shown here is derived from an EMBL/GenBank/DDBJ whole genome shotgun (WGS) entry which is preliminary data.</text>
</comment>
<comment type="similarity">
    <text evidence="6">Belongs to the peptidase S16 family.</text>
</comment>
<keyword evidence="5" id="KW-0067">ATP-binding</keyword>
<dbReference type="InterPro" id="IPR003959">
    <property type="entry name" value="ATPase_AAA_core"/>
</dbReference>
<reference evidence="9" key="1">
    <citation type="submission" date="2012-11" db="EMBL/GenBank/DDBJ databases">
        <authorList>
            <person name="Lucero-Rivera Y.E."/>
            <person name="Tovar-Ramirez D."/>
        </authorList>
    </citation>
    <scope>NUCLEOTIDE SEQUENCE [LARGE SCALE GENOMIC DNA]</scope>
    <source>
        <strain evidence="9">Araruama</strain>
    </source>
</reference>
<dbReference type="EC" id="3.4.21.53" evidence="6"/>
<dbReference type="GO" id="GO:0006508">
    <property type="term" value="P:proteolysis"/>
    <property type="evidence" value="ECO:0007669"/>
    <property type="project" value="UniProtKB-KW"/>
</dbReference>
<keyword evidence="4 6" id="KW-0720">Serine protease</keyword>
<feature type="domain" description="Lon proteolytic" evidence="7">
    <location>
        <begin position="194"/>
        <end position="375"/>
    </location>
</feature>
<dbReference type="Pfam" id="PF05362">
    <property type="entry name" value="Lon_C"/>
    <property type="match status" value="1"/>
</dbReference>
<dbReference type="GO" id="GO:0005524">
    <property type="term" value="F:ATP binding"/>
    <property type="evidence" value="ECO:0007669"/>
    <property type="project" value="UniProtKB-KW"/>
</dbReference>
<dbReference type="Gene3D" id="3.30.230.10">
    <property type="match status" value="1"/>
</dbReference>
<evidence type="ECO:0000256" key="2">
    <source>
        <dbReference type="ARBA" id="ARBA00022741"/>
    </source>
</evidence>
<dbReference type="PROSITE" id="PS01046">
    <property type="entry name" value="LON_SER"/>
    <property type="match status" value="1"/>
</dbReference>
<proteinExistence type="inferred from homology"/>
<dbReference type="InterPro" id="IPR054594">
    <property type="entry name" value="Lon_lid"/>
</dbReference>
<dbReference type="Pfam" id="PF00004">
    <property type="entry name" value="AAA"/>
    <property type="match status" value="1"/>
</dbReference>
<evidence type="ECO:0000313" key="8">
    <source>
        <dbReference type="EMBL" id="ETR74423.1"/>
    </source>
</evidence>
<dbReference type="PROSITE" id="PS51786">
    <property type="entry name" value="LON_PROTEOLYTIC"/>
    <property type="match status" value="1"/>
</dbReference>
<accession>A0A1V1PI60</accession>
<name>A0A1V1PI60_9BACT</name>
<feature type="active site" evidence="6">
    <location>
        <position position="324"/>
    </location>
</feature>
<dbReference type="InterPro" id="IPR008269">
    <property type="entry name" value="Lon_proteolytic"/>
</dbReference>
<evidence type="ECO:0000256" key="6">
    <source>
        <dbReference type="PROSITE-ProRule" id="PRU01122"/>
    </source>
</evidence>
<gene>
    <name evidence="8" type="ORF">OMM_00195</name>
</gene>
<dbReference type="SUPFAM" id="SSF54211">
    <property type="entry name" value="Ribosomal protein S5 domain 2-like"/>
    <property type="match status" value="1"/>
</dbReference>
<dbReference type="GO" id="GO:0030163">
    <property type="term" value="P:protein catabolic process"/>
    <property type="evidence" value="ECO:0007669"/>
    <property type="project" value="InterPro"/>
</dbReference>
<dbReference type="InterPro" id="IPR020568">
    <property type="entry name" value="Ribosomal_Su5_D2-typ_SF"/>
</dbReference>
<dbReference type="PRINTS" id="PR00830">
    <property type="entry name" value="ENDOLAPTASE"/>
</dbReference>
<evidence type="ECO:0000256" key="3">
    <source>
        <dbReference type="ARBA" id="ARBA00022801"/>
    </source>
</evidence>
<dbReference type="Pfam" id="PF22667">
    <property type="entry name" value="Lon_lid"/>
    <property type="match status" value="1"/>
</dbReference>
<dbReference type="SUPFAM" id="SSF52540">
    <property type="entry name" value="P-loop containing nucleoside triphosphate hydrolases"/>
    <property type="match status" value="2"/>
</dbReference>
<sequence>MGALPGRIIQGIRRVETNNPVFMLDEIDKIITDFHGDPAAALLEVLDPEQNHTFSDHYLDVCFDLSKVMFITTANVLDTIPSALRDRMEIIRLSGYMLEEKIKIAQRYLIPRQRNENGLEKTHIRFTRAAITKIITSYTHEAGLRNLEREIAKTCRGVATKIATKEAQSKTITVASIYDYLGPIQYTPELASRKLIPGVCTGLAWTESGGDILFIEAIKMKGTSKLQLTGKLGEVMKESANSALSFLRAKADYFEIDEDLFEKHDIHIHVPAGATPKDGPSAGVTILTALVSLFTEKIVPHDLAMSGEITLRGQVLQVGGIKEKVLAAYRAGIKTIILPKDNQKDMEDIPNKIQDSIVFHFVDDMMQALKIALRIK</sequence>
<dbReference type="EMBL" id="ATBP01000007">
    <property type="protein sequence ID" value="ETR74423.1"/>
    <property type="molecule type" value="Genomic_DNA"/>
</dbReference>
<dbReference type="Gene3D" id="1.10.8.60">
    <property type="match status" value="1"/>
</dbReference>
<dbReference type="GO" id="GO:0004252">
    <property type="term" value="F:serine-type endopeptidase activity"/>
    <property type="evidence" value="ECO:0007669"/>
    <property type="project" value="UniProtKB-UniRule"/>
</dbReference>
<dbReference type="InterPro" id="IPR027417">
    <property type="entry name" value="P-loop_NTPase"/>
</dbReference>
<evidence type="ECO:0000256" key="5">
    <source>
        <dbReference type="ARBA" id="ARBA00022840"/>
    </source>
</evidence>
<feature type="active site" evidence="6">
    <location>
        <position position="281"/>
    </location>
</feature>
<keyword evidence="3 6" id="KW-0378">Hydrolase</keyword>
<keyword evidence="2" id="KW-0547">Nucleotide-binding</keyword>
<dbReference type="InterPro" id="IPR027065">
    <property type="entry name" value="Lon_Prtase"/>
</dbReference>
<keyword evidence="1 6" id="KW-0645">Protease</keyword>
<dbReference type="AlphaFoldDB" id="A0A1V1PI60"/>
<dbReference type="PANTHER" id="PTHR10046">
    <property type="entry name" value="ATP DEPENDENT LON PROTEASE FAMILY MEMBER"/>
    <property type="match status" value="1"/>
</dbReference>
<protein>
    <recommendedName>
        <fullName evidence="6">endopeptidase La</fullName>
        <ecNumber evidence="6">3.4.21.53</ecNumber>
    </recommendedName>
</protein>
<organism evidence="8 9">
    <name type="scientific">Candidatus Magnetoglobus multicellularis str. Araruama</name>
    <dbReference type="NCBI Taxonomy" id="890399"/>
    <lineage>
        <taxon>Bacteria</taxon>
        <taxon>Pseudomonadati</taxon>
        <taxon>Thermodesulfobacteriota</taxon>
        <taxon>Desulfobacteria</taxon>
        <taxon>Desulfobacterales</taxon>
        <taxon>Desulfobacteraceae</taxon>
        <taxon>Candidatus Magnetoglobus</taxon>
    </lineage>
</organism>
<dbReference type="InterPro" id="IPR008268">
    <property type="entry name" value="Peptidase_S16_AS"/>
</dbReference>
<dbReference type="Gene3D" id="3.40.50.300">
    <property type="entry name" value="P-loop containing nucleotide triphosphate hydrolases"/>
    <property type="match status" value="1"/>
</dbReference>
<dbReference type="Proteomes" id="UP000189670">
    <property type="component" value="Unassembled WGS sequence"/>
</dbReference>
<evidence type="ECO:0000256" key="1">
    <source>
        <dbReference type="ARBA" id="ARBA00022670"/>
    </source>
</evidence>
<evidence type="ECO:0000259" key="7">
    <source>
        <dbReference type="PROSITE" id="PS51786"/>
    </source>
</evidence>
<dbReference type="InterPro" id="IPR014721">
    <property type="entry name" value="Ribsml_uS5_D2-typ_fold_subgr"/>
</dbReference>
<dbReference type="GO" id="GO:0004176">
    <property type="term" value="F:ATP-dependent peptidase activity"/>
    <property type="evidence" value="ECO:0007669"/>
    <property type="project" value="UniProtKB-UniRule"/>
</dbReference>
<evidence type="ECO:0000256" key="4">
    <source>
        <dbReference type="ARBA" id="ARBA00022825"/>
    </source>
</evidence>
<dbReference type="GO" id="GO:0016887">
    <property type="term" value="F:ATP hydrolysis activity"/>
    <property type="evidence" value="ECO:0007669"/>
    <property type="project" value="InterPro"/>
</dbReference>